<dbReference type="AlphaFoldDB" id="A0A4Z2H1I9"/>
<name>A0A4Z2H1I9_9TELE</name>
<comment type="caution">
    <text evidence="2">The sequence shown here is derived from an EMBL/GenBank/DDBJ whole genome shotgun (WGS) entry which is preliminary data.</text>
</comment>
<dbReference type="EMBL" id="SRLO01000359">
    <property type="protein sequence ID" value="TNN59310.1"/>
    <property type="molecule type" value="Genomic_DNA"/>
</dbReference>
<evidence type="ECO:0000256" key="1">
    <source>
        <dbReference type="SAM" id="MobiDB-lite"/>
    </source>
</evidence>
<dbReference type="Proteomes" id="UP000314294">
    <property type="component" value="Unassembled WGS sequence"/>
</dbReference>
<keyword evidence="3" id="KW-1185">Reference proteome</keyword>
<reference evidence="2 3" key="1">
    <citation type="submission" date="2019-03" db="EMBL/GenBank/DDBJ databases">
        <title>First draft genome of Liparis tanakae, snailfish: a comprehensive survey of snailfish specific genes.</title>
        <authorList>
            <person name="Kim W."/>
            <person name="Song I."/>
            <person name="Jeong J.-H."/>
            <person name="Kim D."/>
            <person name="Kim S."/>
            <person name="Ryu S."/>
            <person name="Song J.Y."/>
            <person name="Lee S.K."/>
        </authorList>
    </citation>
    <scope>NUCLEOTIDE SEQUENCE [LARGE SCALE GENOMIC DNA]</scope>
    <source>
        <tissue evidence="2">Muscle</tissue>
    </source>
</reference>
<feature type="region of interest" description="Disordered" evidence="1">
    <location>
        <begin position="1"/>
        <end position="31"/>
    </location>
</feature>
<sequence length="82" mass="9347">MGRRGVEVRTAEQREVERAEAAAGRLTGQSTTPWHIMTSRVERRAAWSRINMMTIRQRKTEWNFNMAADVSEEAQGEEATPA</sequence>
<accession>A0A4Z2H1I9</accession>
<organism evidence="2 3">
    <name type="scientific">Liparis tanakae</name>
    <name type="common">Tanaka's snailfish</name>
    <dbReference type="NCBI Taxonomy" id="230148"/>
    <lineage>
        <taxon>Eukaryota</taxon>
        <taxon>Metazoa</taxon>
        <taxon>Chordata</taxon>
        <taxon>Craniata</taxon>
        <taxon>Vertebrata</taxon>
        <taxon>Euteleostomi</taxon>
        <taxon>Actinopterygii</taxon>
        <taxon>Neopterygii</taxon>
        <taxon>Teleostei</taxon>
        <taxon>Neoteleostei</taxon>
        <taxon>Acanthomorphata</taxon>
        <taxon>Eupercaria</taxon>
        <taxon>Perciformes</taxon>
        <taxon>Cottioidei</taxon>
        <taxon>Cottales</taxon>
        <taxon>Liparidae</taxon>
        <taxon>Liparis</taxon>
    </lineage>
</organism>
<gene>
    <name evidence="2" type="ORF">EYF80_030497</name>
</gene>
<feature type="compositionally biased region" description="Basic and acidic residues" evidence="1">
    <location>
        <begin position="1"/>
        <end position="20"/>
    </location>
</feature>
<protein>
    <submittedName>
        <fullName evidence="2">Uncharacterized protein</fullName>
    </submittedName>
</protein>
<evidence type="ECO:0000313" key="3">
    <source>
        <dbReference type="Proteomes" id="UP000314294"/>
    </source>
</evidence>
<evidence type="ECO:0000313" key="2">
    <source>
        <dbReference type="EMBL" id="TNN59310.1"/>
    </source>
</evidence>
<proteinExistence type="predicted"/>